<evidence type="ECO:0000313" key="4">
    <source>
        <dbReference type="Proteomes" id="UP000886520"/>
    </source>
</evidence>
<keyword evidence="2" id="KW-0732">Signal</keyword>
<dbReference type="Gene3D" id="3.40.50.300">
    <property type="entry name" value="P-loop containing nucleotide triphosphate hydrolases"/>
    <property type="match status" value="1"/>
</dbReference>
<evidence type="ECO:0000313" key="3">
    <source>
        <dbReference type="EMBL" id="KAI5077848.1"/>
    </source>
</evidence>
<keyword evidence="1" id="KW-0934">Plastid</keyword>
<sequence>MFLRVLHISTSLIIFICCGPPDCGKTEILKQLAFEEAAVTWIDLRGGEFTTAEKFTHRVGEELRQLSVLDNVQLKFEWNMLSIELNKKDTVEFHQAMADYLTKRKAGTGWRIALVHPEFRSSVLVTSLKRTHADS</sequence>
<dbReference type="InterPro" id="IPR027417">
    <property type="entry name" value="P-loop_NTPase"/>
</dbReference>
<organism evidence="3 4">
    <name type="scientific">Adiantum capillus-veneris</name>
    <name type="common">Maidenhair fern</name>
    <dbReference type="NCBI Taxonomy" id="13818"/>
    <lineage>
        <taxon>Eukaryota</taxon>
        <taxon>Viridiplantae</taxon>
        <taxon>Streptophyta</taxon>
        <taxon>Embryophyta</taxon>
        <taxon>Tracheophyta</taxon>
        <taxon>Polypodiopsida</taxon>
        <taxon>Polypodiidae</taxon>
        <taxon>Polypodiales</taxon>
        <taxon>Pteridineae</taxon>
        <taxon>Pteridaceae</taxon>
        <taxon>Vittarioideae</taxon>
        <taxon>Adiantum</taxon>
    </lineage>
</organism>
<comment type="caution">
    <text evidence="3">The sequence shown here is derived from an EMBL/GenBank/DDBJ whole genome shotgun (WGS) entry which is preliminary data.</text>
</comment>
<feature type="signal peptide" evidence="2">
    <location>
        <begin position="1"/>
        <end position="18"/>
    </location>
</feature>
<dbReference type="Proteomes" id="UP000886520">
    <property type="component" value="Chromosome 7"/>
</dbReference>
<keyword evidence="1" id="KW-0150">Chloroplast</keyword>
<proteinExistence type="predicted"/>
<protein>
    <submittedName>
        <fullName evidence="3">Uncharacterized protein</fullName>
    </submittedName>
</protein>
<dbReference type="EMBL" id="JABFUD020000007">
    <property type="protein sequence ID" value="KAI5077848.1"/>
    <property type="molecule type" value="Genomic_DNA"/>
</dbReference>
<keyword evidence="4" id="KW-1185">Reference proteome</keyword>
<name>A0A9D4V1C1_ADICA</name>
<dbReference type="SUPFAM" id="SSF52540">
    <property type="entry name" value="P-loop containing nucleoside triphosphate hydrolases"/>
    <property type="match status" value="1"/>
</dbReference>
<feature type="chain" id="PRO_5039171930" evidence="2">
    <location>
        <begin position="19"/>
        <end position="135"/>
    </location>
</feature>
<evidence type="ECO:0000256" key="1">
    <source>
        <dbReference type="ARBA" id="ARBA00022528"/>
    </source>
</evidence>
<gene>
    <name evidence="3" type="ORF">GOP47_0007672</name>
</gene>
<reference evidence="3" key="1">
    <citation type="submission" date="2021-01" db="EMBL/GenBank/DDBJ databases">
        <title>Adiantum capillus-veneris genome.</title>
        <authorList>
            <person name="Fang Y."/>
            <person name="Liao Q."/>
        </authorList>
    </citation>
    <scope>NUCLEOTIDE SEQUENCE</scope>
    <source>
        <strain evidence="3">H3</strain>
        <tissue evidence="3">Leaf</tissue>
    </source>
</reference>
<evidence type="ECO:0000256" key="2">
    <source>
        <dbReference type="SAM" id="SignalP"/>
    </source>
</evidence>
<accession>A0A9D4V1C1</accession>
<dbReference type="AlphaFoldDB" id="A0A9D4V1C1"/>